<evidence type="ECO:0000256" key="3">
    <source>
        <dbReference type="ARBA" id="ARBA00022964"/>
    </source>
</evidence>
<evidence type="ECO:0000256" key="4">
    <source>
        <dbReference type="ARBA" id="ARBA00023002"/>
    </source>
</evidence>
<proteinExistence type="inferred from homology"/>
<name>A0A4U0XKE9_9PEZI</name>
<dbReference type="Gene3D" id="3.60.130.10">
    <property type="entry name" value="Clavaminate synthase-like"/>
    <property type="match status" value="1"/>
</dbReference>
<dbReference type="OrthoDB" id="5818554at2759"/>
<dbReference type="InterPro" id="IPR051178">
    <property type="entry name" value="TfdA_dioxygenase"/>
</dbReference>
<evidence type="ECO:0000259" key="6">
    <source>
        <dbReference type="Pfam" id="PF02668"/>
    </source>
</evidence>
<organism evidence="7 8">
    <name type="scientific">Cryomyces minteri</name>
    <dbReference type="NCBI Taxonomy" id="331657"/>
    <lineage>
        <taxon>Eukaryota</taxon>
        <taxon>Fungi</taxon>
        <taxon>Dikarya</taxon>
        <taxon>Ascomycota</taxon>
        <taxon>Pezizomycotina</taxon>
        <taxon>Dothideomycetes</taxon>
        <taxon>Dothideomycetes incertae sedis</taxon>
        <taxon>Cryomyces</taxon>
    </lineage>
</organism>
<evidence type="ECO:0000256" key="2">
    <source>
        <dbReference type="ARBA" id="ARBA00022723"/>
    </source>
</evidence>
<dbReference type="EMBL" id="NAJN01000214">
    <property type="protein sequence ID" value="TKA76891.1"/>
    <property type="molecule type" value="Genomic_DNA"/>
</dbReference>
<keyword evidence="3" id="KW-0223">Dioxygenase</keyword>
<sequence>MLVFPSPSNFHLHLGAGRHVEFAARFGEVDDVKPYIMAGRTHRLPYAELFDVSNVDDDGNLLDTNNRRAHLNKGNGLFHVDSSFDLRRAGYSLLRAHTLPPTGMGGNTEFADSRTAFDDLPPELKHELLSKDYIACHSLMPSRRKASPAVLADLNALDFPMGRHRLVQRHEPGGRQNLYVAAHVHHIEGLDAAASDALIERLMAHATRRQNVLSVGWEADGDLLLWDSTAVMHQSAGGAFEGRFVRDMRRATVHDGSVHAWGLKEHVDTRQGFS</sequence>
<dbReference type="PANTHER" id="PTHR43779:SF3">
    <property type="entry name" value="(3R)-3-[(CARBOXYMETHYL)AMINO]FATTY ACID OXYGENASE_DECARBOXYLASE"/>
    <property type="match status" value="1"/>
</dbReference>
<dbReference type="Proteomes" id="UP000308768">
    <property type="component" value="Unassembled WGS sequence"/>
</dbReference>
<feature type="domain" description="TauD/TfdA-like" evidence="6">
    <location>
        <begin position="12"/>
        <end position="252"/>
    </location>
</feature>
<accession>A0A4U0XKE9</accession>
<evidence type="ECO:0000313" key="7">
    <source>
        <dbReference type="EMBL" id="TKA76891.1"/>
    </source>
</evidence>
<dbReference type="Pfam" id="PF02668">
    <property type="entry name" value="TauD"/>
    <property type="match status" value="1"/>
</dbReference>
<dbReference type="STRING" id="331657.A0A4U0XKE9"/>
<protein>
    <recommendedName>
        <fullName evidence="6">TauD/TfdA-like domain-containing protein</fullName>
    </recommendedName>
</protein>
<dbReference type="SUPFAM" id="SSF51197">
    <property type="entry name" value="Clavaminate synthase-like"/>
    <property type="match status" value="1"/>
</dbReference>
<dbReference type="GO" id="GO:0051213">
    <property type="term" value="F:dioxygenase activity"/>
    <property type="evidence" value="ECO:0007669"/>
    <property type="project" value="UniProtKB-KW"/>
</dbReference>
<dbReference type="InterPro" id="IPR042098">
    <property type="entry name" value="TauD-like_sf"/>
</dbReference>
<dbReference type="PANTHER" id="PTHR43779">
    <property type="entry name" value="DIOXYGENASE RV0097-RELATED"/>
    <property type="match status" value="1"/>
</dbReference>
<comment type="caution">
    <text evidence="7">The sequence shown here is derived from an EMBL/GenBank/DDBJ whole genome shotgun (WGS) entry which is preliminary data.</text>
</comment>
<gene>
    <name evidence="7" type="ORF">B0A49_01296</name>
</gene>
<evidence type="ECO:0000256" key="1">
    <source>
        <dbReference type="ARBA" id="ARBA00005896"/>
    </source>
</evidence>
<keyword evidence="8" id="KW-1185">Reference proteome</keyword>
<reference evidence="7 8" key="1">
    <citation type="submission" date="2017-03" db="EMBL/GenBank/DDBJ databases">
        <title>Genomes of endolithic fungi from Antarctica.</title>
        <authorList>
            <person name="Coleine C."/>
            <person name="Masonjones S."/>
            <person name="Stajich J.E."/>
        </authorList>
    </citation>
    <scope>NUCLEOTIDE SEQUENCE [LARGE SCALE GENOMIC DNA]</scope>
    <source>
        <strain evidence="7 8">CCFEE 5187</strain>
    </source>
</reference>
<keyword evidence="2" id="KW-0479">Metal-binding</keyword>
<keyword evidence="4" id="KW-0560">Oxidoreductase</keyword>
<dbReference type="GO" id="GO:0046872">
    <property type="term" value="F:metal ion binding"/>
    <property type="evidence" value="ECO:0007669"/>
    <property type="project" value="UniProtKB-KW"/>
</dbReference>
<evidence type="ECO:0000313" key="8">
    <source>
        <dbReference type="Proteomes" id="UP000308768"/>
    </source>
</evidence>
<dbReference type="InterPro" id="IPR003819">
    <property type="entry name" value="TauD/TfdA-like"/>
</dbReference>
<keyword evidence="5" id="KW-0408">Iron</keyword>
<dbReference type="AlphaFoldDB" id="A0A4U0XKE9"/>
<comment type="similarity">
    <text evidence="1">Belongs to the TfdA dioxygenase family.</text>
</comment>
<evidence type="ECO:0000256" key="5">
    <source>
        <dbReference type="ARBA" id="ARBA00023004"/>
    </source>
</evidence>